<evidence type="ECO:0000256" key="1">
    <source>
        <dbReference type="ARBA" id="ARBA00000448"/>
    </source>
</evidence>
<evidence type="ECO:0000313" key="12">
    <source>
        <dbReference type="EMBL" id="KJF41815.1"/>
    </source>
</evidence>
<proteinExistence type="inferred from homology"/>
<dbReference type="Pfam" id="PF14310">
    <property type="entry name" value="Fn3-like"/>
    <property type="match status" value="1"/>
</dbReference>
<dbReference type="InterPro" id="IPR017853">
    <property type="entry name" value="GH"/>
</dbReference>
<reference evidence="12 13" key="1">
    <citation type="submission" date="2014-09" db="EMBL/GenBank/DDBJ databases">
        <title>Draft Genome Sequence of Draconibacterium sp. JN14CK-3.</title>
        <authorList>
            <person name="Dong C."/>
            <person name="Lai Q."/>
            <person name="Shao Z."/>
        </authorList>
    </citation>
    <scope>NUCLEOTIDE SEQUENCE [LARGE SCALE GENOMIC DNA]</scope>
    <source>
        <strain evidence="12 13">JN14CK-3</strain>
    </source>
</reference>
<dbReference type="FunFam" id="2.60.40.10:FF:000495">
    <property type="entry name" value="Periplasmic beta-glucosidase"/>
    <property type="match status" value="1"/>
</dbReference>
<dbReference type="RefSeq" id="WP_045033488.1">
    <property type="nucleotide sequence ID" value="NZ_JRHC01000008.1"/>
</dbReference>
<dbReference type="Gene3D" id="2.60.40.10">
    <property type="entry name" value="Immunoglobulins"/>
    <property type="match status" value="1"/>
</dbReference>
<dbReference type="SUPFAM" id="SSF52279">
    <property type="entry name" value="Beta-D-glucan exohydrolase, C-terminal domain"/>
    <property type="match status" value="1"/>
</dbReference>
<keyword evidence="5 10" id="KW-0732">Signal</keyword>
<evidence type="ECO:0000256" key="5">
    <source>
        <dbReference type="ARBA" id="ARBA00022729"/>
    </source>
</evidence>
<dbReference type="AlphaFoldDB" id="A0A0D8J4E2"/>
<dbReference type="InterPro" id="IPR036962">
    <property type="entry name" value="Glyco_hydro_3_N_sf"/>
</dbReference>
<dbReference type="FunFam" id="3.20.20.300:FF:000005">
    <property type="entry name" value="Periplasmic beta-glucosidase"/>
    <property type="match status" value="1"/>
</dbReference>
<evidence type="ECO:0000256" key="4">
    <source>
        <dbReference type="ARBA" id="ARBA00012744"/>
    </source>
</evidence>
<comment type="caution">
    <text evidence="12">The sequence shown here is derived from an EMBL/GenBank/DDBJ whole genome shotgun (WGS) entry which is preliminary data.</text>
</comment>
<evidence type="ECO:0000313" key="13">
    <source>
        <dbReference type="Proteomes" id="UP000032544"/>
    </source>
</evidence>
<sequence>MSRFLLFVAVLFLLAGCGTPTSNSGDSEMDIFVSDLMAKMTIQEKIGQLNLITPGGGIPTGSVVSTGVEEKIKTGKVGGIFGVYGPEKTRQAQQLAVEESRLGIPMIFGSDVIHGYKTTFPLPLGLASTWDMELIEKTAQIAAKEATADGIFWNFSPMVDVSRDPRWGRISEGAGEDPFLGSEIAKAMVNGYQQNDLTATTTMMATVKHFALYGAAEAGRDYNTVDMSHLRMFNEYFPPYKAAIDAGVGCVMSSFNDVDGIPASGNKWLLTTVLRDMWGFDGFVVSDYTSVNEMIAHGLGDLQAVSALALKAGLDMDMVGEGFLTTLEKSLEEGKVTEEDINTACRRVLEAKYKLGLFEDPYRYFDKTRPENDILTAEHRKVAREAAASSMVLLKNENQLLPLKKSGTVALVGPLVDSRSNMLGTWAPTGDFNLAVTVLEGFQNVVGDNVNILHAKGANICNDPEFAKKINVFGPKIFIDERSPETMLREAVAVSQKADVIVAVVGEATEMTGESSSRTDITMPQSQKKLLKELAKTGKPLVVVNMSGRPMEIAEEVELADAFLQMWHAGVEGGNALPDVLFGDYNPSGKLTATFPVNVGQVPIYYSIKNTGRPQDGDTFQKFKSNYLDAPNSPLFPFGYGLSYTSFEFKNLSIDKATITNNDELKVSVEVTNTGDFDGEEVVQLYIRDMVASITPPLRLLKGFEKVSISKGETKTVEFTITNEDLAFYHADLSFYAEPGEFEIYVGGDSNASLATKFTLQ</sequence>
<dbReference type="Pfam" id="PF01915">
    <property type="entry name" value="Glyco_hydro_3_C"/>
    <property type="match status" value="1"/>
</dbReference>
<dbReference type="InterPro" id="IPR013783">
    <property type="entry name" value="Ig-like_fold"/>
</dbReference>
<feature type="signal peptide" evidence="10">
    <location>
        <begin position="1"/>
        <end position="24"/>
    </location>
</feature>
<dbReference type="InterPro" id="IPR051915">
    <property type="entry name" value="Cellulose_Degrad_GH3"/>
</dbReference>
<dbReference type="InterPro" id="IPR001764">
    <property type="entry name" value="Glyco_hydro_3_N"/>
</dbReference>
<dbReference type="PROSITE" id="PS51257">
    <property type="entry name" value="PROKAR_LIPOPROTEIN"/>
    <property type="match status" value="1"/>
</dbReference>
<dbReference type="Proteomes" id="UP000032544">
    <property type="component" value="Unassembled WGS sequence"/>
</dbReference>
<dbReference type="PANTHER" id="PTHR30620:SF16">
    <property type="entry name" value="LYSOSOMAL BETA GLUCOSIDASE"/>
    <property type="match status" value="1"/>
</dbReference>
<dbReference type="InterPro" id="IPR036881">
    <property type="entry name" value="Glyco_hydro_3_C_sf"/>
</dbReference>
<dbReference type="InterPro" id="IPR002772">
    <property type="entry name" value="Glyco_hydro_3_C"/>
</dbReference>
<dbReference type="SMART" id="SM01217">
    <property type="entry name" value="Fn3_like"/>
    <property type="match status" value="1"/>
</dbReference>
<dbReference type="EC" id="3.2.1.21" evidence="4"/>
<dbReference type="PANTHER" id="PTHR30620">
    <property type="entry name" value="PERIPLASMIC BETA-GLUCOSIDASE-RELATED"/>
    <property type="match status" value="1"/>
</dbReference>
<dbReference type="OrthoDB" id="9805821at2"/>
<dbReference type="PATRIC" id="fig|1544798.3.peg.4784"/>
<dbReference type="SUPFAM" id="SSF51445">
    <property type="entry name" value="(Trans)glycosidases"/>
    <property type="match status" value="1"/>
</dbReference>
<feature type="chain" id="PRO_5002331104" description="Periplasmic beta-glucosidase" evidence="10">
    <location>
        <begin position="25"/>
        <end position="761"/>
    </location>
</feature>
<feature type="domain" description="Fibronectin type III-like" evidence="11">
    <location>
        <begin position="681"/>
        <end position="750"/>
    </location>
</feature>
<evidence type="ECO:0000256" key="7">
    <source>
        <dbReference type="ARBA" id="ARBA00022801"/>
    </source>
</evidence>
<dbReference type="Gene3D" id="3.40.50.1700">
    <property type="entry name" value="Glycoside hydrolase family 3 C-terminal domain"/>
    <property type="match status" value="1"/>
</dbReference>
<evidence type="ECO:0000256" key="3">
    <source>
        <dbReference type="ARBA" id="ARBA00005336"/>
    </source>
</evidence>
<evidence type="ECO:0000259" key="11">
    <source>
        <dbReference type="SMART" id="SM01217"/>
    </source>
</evidence>
<name>A0A0D8J4E2_9BACT</name>
<dbReference type="GO" id="GO:0008422">
    <property type="term" value="F:beta-glucosidase activity"/>
    <property type="evidence" value="ECO:0007669"/>
    <property type="project" value="UniProtKB-EC"/>
</dbReference>
<evidence type="ECO:0000256" key="8">
    <source>
        <dbReference type="ARBA" id="ARBA00023295"/>
    </source>
</evidence>
<keyword evidence="8" id="KW-0326">Glycosidase</keyword>
<evidence type="ECO:0000256" key="6">
    <source>
        <dbReference type="ARBA" id="ARBA00022764"/>
    </source>
</evidence>
<evidence type="ECO:0000256" key="10">
    <source>
        <dbReference type="SAM" id="SignalP"/>
    </source>
</evidence>
<dbReference type="NCBIfam" id="NF011678">
    <property type="entry name" value="PRK15098.1"/>
    <property type="match status" value="1"/>
</dbReference>
<dbReference type="STRING" id="1544798.LH29_23030"/>
<dbReference type="FunFam" id="3.40.50.1700:FF:000004">
    <property type="entry name" value="Periplasmic beta-glucosidase"/>
    <property type="match status" value="1"/>
</dbReference>
<protein>
    <recommendedName>
        <fullName evidence="9">Periplasmic beta-glucosidase</fullName>
        <ecNumber evidence="4">3.2.1.21</ecNumber>
    </recommendedName>
</protein>
<dbReference type="PRINTS" id="PR00133">
    <property type="entry name" value="GLHYDRLASE3"/>
</dbReference>
<dbReference type="GO" id="GO:0042597">
    <property type="term" value="C:periplasmic space"/>
    <property type="evidence" value="ECO:0007669"/>
    <property type="project" value="UniProtKB-SubCell"/>
</dbReference>
<accession>A0A0D8J4E2</accession>
<comment type="catalytic activity">
    <reaction evidence="1">
        <text>Hydrolysis of terminal, non-reducing beta-D-glucosyl residues with release of beta-D-glucose.</text>
        <dbReference type="EC" id="3.2.1.21"/>
    </reaction>
</comment>
<dbReference type="EMBL" id="JRHC01000008">
    <property type="protein sequence ID" value="KJF41815.1"/>
    <property type="molecule type" value="Genomic_DNA"/>
</dbReference>
<organism evidence="12 13">
    <name type="scientific">Draconibacterium sediminis</name>
    <dbReference type="NCBI Taxonomy" id="1544798"/>
    <lineage>
        <taxon>Bacteria</taxon>
        <taxon>Pseudomonadati</taxon>
        <taxon>Bacteroidota</taxon>
        <taxon>Bacteroidia</taxon>
        <taxon>Marinilabiliales</taxon>
        <taxon>Prolixibacteraceae</taxon>
        <taxon>Draconibacterium</taxon>
    </lineage>
</organism>
<evidence type="ECO:0000256" key="9">
    <source>
        <dbReference type="ARBA" id="ARBA00067498"/>
    </source>
</evidence>
<dbReference type="InterPro" id="IPR026891">
    <property type="entry name" value="Fn3-like"/>
</dbReference>
<keyword evidence="13" id="KW-1185">Reference proteome</keyword>
<dbReference type="Gene3D" id="3.20.20.300">
    <property type="entry name" value="Glycoside hydrolase, family 3, N-terminal domain"/>
    <property type="match status" value="1"/>
</dbReference>
<comment type="similarity">
    <text evidence="3">Belongs to the glycosyl hydrolase 3 family.</text>
</comment>
<comment type="subcellular location">
    <subcellularLocation>
        <location evidence="2">Periplasm</location>
    </subcellularLocation>
</comment>
<evidence type="ECO:0000256" key="2">
    <source>
        <dbReference type="ARBA" id="ARBA00004418"/>
    </source>
</evidence>
<keyword evidence="6" id="KW-0574">Periplasm</keyword>
<dbReference type="GO" id="GO:0009251">
    <property type="term" value="P:glucan catabolic process"/>
    <property type="evidence" value="ECO:0007669"/>
    <property type="project" value="TreeGrafter"/>
</dbReference>
<dbReference type="Pfam" id="PF00933">
    <property type="entry name" value="Glyco_hydro_3"/>
    <property type="match status" value="1"/>
</dbReference>
<gene>
    <name evidence="12" type="ORF">LH29_23030</name>
</gene>
<keyword evidence="7 12" id="KW-0378">Hydrolase</keyword>